<comment type="caution">
    <text evidence="2">The sequence shown here is derived from an EMBL/GenBank/DDBJ whole genome shotgun (WGS) entry which is preliminary data.</text>
</comment>
<dbReference type="PANTHER" id="PTHR33972:SF2">
    <property type="entry name" value="OS04G0606700 PROTEIN"/>
    <property type="match status" value="1"/>
</dbReference>
<name>A0A161ZQX0_DAUCS</name>
<dbReference type="Gramene" id="KZM90022">
    <property type="protein sequence ID" value="KZM90022"/>
    <property type="gene ID" value="DCAR_022613"/>
</dbReference>
<protein>
    <submittedName>
        <fullName evidence="2">Uncharacterized protein</fullName>
    </submittedName>
</protein>
<sequence>MATSLTKTLARKLTSPRRFLTALRHQSSQSGNNNPIVIIGEQQQQVEFETLTVQRIEDAIHGIIVKRSAPDWLPFRPGYSYWVPPRRDSYGIAELVHTFSNNLTDDEVMSLTTSRGWPSSTVFSTGIGSNLDSWNNAWRIVVMDYDKLVSMHSQAKKLRENKREAHSVFHTCADESLSQSKEGTISSEESQSEDVEESQSEKEE</sequence>
<accession>A0A161ZQX0</accession>
<feature type="compositionally biased region" description="Polar residues" evidence="1">
    <location>
        <begin position="176"/>
        <end position="185"/>
    </location>
</feature>
<dbReference type="STRING" id="79200.A0A161ZQX0"/>
<dbReference type="PANTHER" id="PTHR33972">
    <property type="entry name" value="EXPRESSED PROTEIN"/>
    <property type="match status" value="1"/>
</dbReference>
<gene>
    <name evidence="2" type="ORF">DCAR_022613</name>
</gene>
<evidence type="ECO:0000313" key="2">
    <source>
        <dbReference type="EMBL" id="KZM90022.1"/>
    </source>
</evidence>
<dbReference type="EMBL" id="LNRQ01000006">
    <property type="protein sequence ID" value="KZM90022.1"/>
    <property type="molecule type" value="Genomic_DNA"/>
</dbReference>
<reference evidence="2" key="1">
    <citation type="journal article" date="2016" name="Nat. Genet.">
        <title>A high-quality carrot genome assembly provides new insights into carotenoid accumulation and asterid genome evolution.</title>
        <authorList>
            <person name="Iorizzo M."/>
            <person name="Ellison S."/>
            <person name="Senalik D."/>
            <person name="Zeng P."/>
            <person name="Satapoomin P."/>
            <person name="Huang J."/>
            <person name="Bowman M."/>
            <person name="Iovene M."/>
            <person name="Sanseverino W."/>
            <person name="Cavagnaro P."/>
            <person name="Yildiz M."/>
            <person name="Macko-Podgorni A."/>
            <person name="Moranska E."/>
            <person name="Grzebelus E."/>
            <person name="Grzebelus D."/>
            <person name="Ashrafi H."/>
            <person name="Zheng Z."/>
            <person name="Cheng S."/>
            <person name="Spooner D."/>
            <person name="Van Deynze A."/>
            <person name="Simon P."/>
        </authorList>
    </citation>
    <scope>NUCLEOTIDE SEQUENCE [LARGE SCALE GENOMIC DNA]</scope>
    <source>
        <tissue evidence="2">Leaf</tissue>
    </source>
</reference>
<organism evidence="2">
    <name type="scientific">Daucus carota subsp. sativus</name>
    <name type="common">Carrot</name>
    <dbReference type="NCBI Taxonomy" id="79200"/>
    <lineage>
        <taxon>Eukaryota</taxon>
        <taxon>Viridiplantae</taxon>
        <taxon>Streptophyta</taxon>
        <taxon>Embryophyta</taxon>
        <taxon>Tracheophyta</taxon>
        <taxon>Spermatophyta</taxon>
        <taxon>Magnoliopsida</taxon>
        <taxon>eudicotyledons</taxon>
        <taxon>Gunneridae</taxon>
        <taxon>Pentapetalae</taxon>
        <taxon>asterids</taxon>
        <taxon>campanulids</taxon>
        <taxon>Apiales</taxon>
        <taxon>Apiaceae</taxon>
        <taxon>Apioideae</taxon>
        <taxon>Scandiceae</taxon>
        <taxon>Daucinae</taxon>
        <taxon>Daucus</taxon>
        <taxon>Daucus sect. Daucus</taxon>
    </lineage>
</organism>
<dbReference type="AlphaFoldDB" id="A0A161ZQX0"/>
<feature type="region of interest" description="Disordered" evidence="1">
    <location>
        <begin position="169"/>
        <end position="204"/>
    </location>
</feature>
<proteinExistence type="predicted"/>
<evidence type="ECO:0000256" key="1">
    <source>
        <dbReference type="SAM" id="MobiDB-lite"/>
    </source>
</evidence>